<dbReference type="EMBL" id="OZ034819">
    <property type="protein sequence ID" value="CAL1397227.1"/>
    <property type="molecule type" value="Genomic_DNA"/>
</dbReference>
<dbReference type="GO" id="GO:0004523">
    <property type="term" value="F:RNA-DNA hybrid ribonuclease activity"/>
    <property type="evidence" value="ECO:0007669"/>
    <property type="project" value="InterPro"/>
</dbReference>
<keyword evidence="3" id="KW-1185">Reference proteome</keyword>
<proteinExistence type="predicted"/>
<evidence type="ECO:0000313" key="2">
    <source>
        <dbReference type="EMBL" id="CAL1397227.1"/>
    </source>
</evidence>
<name>A0AAV2FGV2_9ROSI</name>
<dbReference type="Pfam" id="PF13456">
    <property type="entry name" value="RVT_3"/>
    <property type="match status" value="1"/>
</dbReference>
<dbReference type="InterPro" id="IPR036397">
    <property type="entry name" value="RNaseH_sf"/>
</dbReference>
<dbReference type="AlphaFoldDB" id="A0AAV2FGV2"/>
<sequence>MGCDNIVIESDSQLAIQLINNWRNPVHPYASLLDAIRRKIAQNWLVRIVHTYREGNRAADWLSKHSLIYPYGMHELSNPPREIGQILRDDFMGVSFERQVMAPPDL</sequence>
<reference evidence="2 3" key="1">
    <citation type="submission" date="2024-04" db="EMBL/GenBank/DDBJ databases">
        <authorList>
            <person name="Fracassetti M."/>
        </authorList>
    </citation>
    <scope>NUCLEOTIDE SEQUENCE [LARGE SCALE GENOMIC DNA]</scope>
</reference>
<dbReference type="InterPro" id="IPR012337">
    <property type="entry name" value="RNaseH-like_sf"/>
</dbReference>
<dbReference type="GO" id="GO:0003676">
    <property type="term" value="F:nucleic acid binding"/>
    <property type="evidence" value="ECO:0007669"/>
    <property type="project" value="InterPro"/>
</dbReference>
<dbReference type="InterPro" id="IPR044730">
    <property type="entry name" value="RNase_H-like_dom_plant"/>
</dbReference>
<dbReference type="PANTHER" id="PTHR34023">
    <property type="entry name" value="RNASE H DOMAIN-CONTAINING PROTEIN"/>
    <property type="match status" value="1"/>
</dbReference>
<dbReference type="PANTHER" id="PTHR34023:SF4">
    <property type="entry name" value="RNASE H TYPE-1 DOMAIN-CONTAINING PROTEIN"/>
    <property type="match status" value="1"/>
</dbReference>
<organism evidence="2 3">
    <name type="scientific">Linum trigynum</name>
    <dbReference type="NCBI Taxonomy" id="586398"/>
    <lineage>
        <taxon>Eukaryota</taxon>
        <taxon>Viridiplantae</taxon>
        <taxon>Streptophyta</taxon>
        <taxon>Embryophyta</taxon>
        <taxon>Tracheophyta</taxon>
        <taxon>Spermatophyta</taxon>
        <taxon>Magnoliopsida</taxon>
        <taxon>eudicotyledons</taxon>
        <taxon>Gunneridae</taxon>
        <taxon>Pentapetalae</taxon>
        <taxon>rosids</taxon>
        <taxon>fabids</taxon>
        <taxon>Malpighiales</taxon>
        <taxon>Linaceae</taxon>
        <taxon>Linum</taxon>
    </lineage>
</organism>
<dbReference type="Proteomes" id="UP001497516">
    <property type="component" value="Chromosome 6"/>
</dbReference>
<dbReference type="CDD" id="cd06222">
    <property type="entry name" value="RNase_H_like"/>
    <property type="match status" value="1"/>
</dbReference>
<gene>
    <name evidence="2" type="ORF">LTRI10_LOCUS37544</name>
</gene>
<feature type="domain" description="RNase H type-1" evidence="1">
    <location>
        <begin position="2"/>
        <end position="65"/>
    </location>
</feature>
<accession>A0AAV2FGV2</accession>
<protein>
    <recommendedName>
        <fullName evidence="1">RNase H type-1 domain-containing protein</fullName>
    </recommendedName>
</protein>
<dbReference type="SUPFAM" id="SSF53098">
    <property type="entry name" value="Ribonuclease H-like"/>
    <property type="match status" value="1"/>
</dbReference>
<dbReference type="InterPro" id="IPR002156">
    <property type="entry name" value="RNaseH_domain"/>
</dbReference>
<dbReference type="Gene3D" id="3.30.420.10">
    <property type="entry name" value="Ribonuclease H-like superfamily/Ribonuclease H"/>
    <property type="match status" value="1"/>
</dbReference>
<evidence type="ECO:0000313" key="3">
    <source>
        <dbReference type="Proteomes" id="UP001497516"/>
    </source>
</evidence>
<evidence type="ECO:0000259" key="1">
    <source>
        <dbReference type="Pfam" id="PF13456"/>
    </source>
</evidence>